<dbReference type="InterPro" id="IPR004482">
    <property type="entry name" value="Mg_chelat-rel"/>
</dbReference>
<evidence type="ECO:0000313" key="6">
    <source>
        <dbReference type="Proteomes" id="UP000245202"/>
    </source>
</evidence>
<dbReference type="InterPro" id="IPR003593">
    <property type="entry name" value="AAA+_ATPase"/>
</dbReference>
<dbReference type="EMBL" id="BDQX01000243">
    <property type="protein sequence ID" value="GBG09578.1"/>
    <property type="molecule type" value="Genomic_DNA"/>
</dbReference>
<comment type="similarity">
    <text evidence="1">Belongs to the Mg-chelatase subunits D/I family. ComM subfamily.</text>
</comment>
<evidence type="ECO:0000256" key="1">
    <source>
        <dbReference type="ARBA" id="ARBA00006354"/>
    </source>
</evidence>
<evidence type="ECO:0000259" key="4">
    <source>
        <dbReference type="SMART" id="SM00382"/>
    </source>
</evidence>
<dbReference type="GO" id="GO:0003677">
    <property type="term" value="F:DNA binding"/>
    <property type="evidence" value="ECO:0007669"/>
    <property type="project" value="InterPro"/>
</dbReference>
<keyword evidence="3" id="KW-0067">ATP-binding</keyword>
<dbReference type="Pfam" id="PF13541">
    <property type="entry name" value="ChlI"/>
    <property type="match status" value="1"/>
</dbReference>
<dbReference type="Pfam" id="PF01078">
    <property type="entry name" value="Mg_chelatase"/>
    <property type="match status" value="1"/>
</dbReference>
<dbReference type="InterPro" id="IPR014721">
    <property type="entry name" value="Ribsml_uS5_D2-typ_fold_subgr"/>
</dbReference>
<dbReference type="SUPFAM" id="SSF52540">
    <property type="entry name" value="P-loop containing nucleoside triphosphate hydrolases"/>
    <property type="match status" value="1"/>
</dbReference>
<dbReference type="Gene3D" id="3.30.230.10">
    <property type="match status" value="1"/>
</dbReference>
<feature type="domain" description="AAA+ ATPase" evidence="4">
    <location>
        <begin position="238"/>
        <end position="424"/>
    </location>
</feature>
<dbReference type="AlphaFoldDB" id="A0A2R5EWZ1"/>
<protein>
    <submittedName>
        <fullName evidence="5">Fis family transcriptional regulator</fullName>
    </submittedName>
</protein>
<name>A0A2R5EWZ1_9BACL</name>
<dbReference type="InterPro" id="IPR020568">
    <property type="entry name" value="Ribosomal_Su5_D2-typ_SF"/>
</dbReference>
<dbReference type="Pfam" id="PF13335">
    <property type="entry name" value="Mg_chelatase_C"/>
    <property type="match status" value="1"/>
</dbReference>
<keyword evidence="2" id="KW-0547">Nucleotide-binding</keyword>
<proteinExistence type="inferred from homology"/>
<dbReference type="SMART" id="SM00382">
    <property type="entry name" value="AAA"/>
    <property type="match status" value="1"/>
</dbReference>
<accession>A0A2R5EWZ1</accession>
<dbReference type="NCBIfam" id="TIGR00368">
    <property type="entry name" value="YifB family Mg chelatase-like AAA ATPase"/>
    <property type="match status" value="1"/>
</dbReference>
<organism evidence="5 6">
    <name type="scientific">Paenibacillus agaridevorans</name>
    <dbReference type="NCBI Taxonomy" id="171404"/>
    <lineage>
        <taxon>Bacteria</taxon>
        <taxon>Bacillati</taxon>
        <taxon>Bacillota</taxon>
        <taxon>Bacilli</taxon>
        <taxon>Bacillales</taxon>
        <taxon>Paenibacillaceae</taxon>
        <taxon>Paenibacillus</taxon>
    </lineage>
</organism>
<evidence type="ECO:0000256" key="2">
    <source>
        <dbReference type="ARBA" id="ARBA00022741"/>
    </source>
</evidence>
<dbReference type="GO" id="GO:0005524">
    <property type="term" value="F:ATP binding"/>
    <property type="evidence" value="ECO:0007669"/>
    <property type="project" value="UniProtKB-KW"/>
</dbReference>
<comment type="caution">
    <text evidence="5">The sequence shown here is derived from an EMBL/GenBank/DDBJ whole genome shotgun (WGS) entry which is preliminary data.</text>
</comment>
<keyword evidence="6" id="KW-1185">Reference proteome</keyword>
<evidence type="ECO:0000256" key="3">
    <source>
        <dbReference type="ARBA" id="ARBA00022840"/>
    </source>
</evidence>
<dbReference type="SUPFAM" id="SSF54211">
    <property type="entry name" value="Ribosomal protein S5 domain 2-like"/>
    <property type="match status" value="1"/>
</dbReference>
<dbReference type="InterPro" id="IPR001208">
    <property type="entry name" value="MCM_dom"/>
</dbReference>
<dbReference type="Proteomes" id="UP000245202">
    <property type="component" value="Unassembled WGS sequence"/>
</dbReference>
<dbReference type="InterPro" id="IPR025158">
    <property type="entry name" value="Mg_chelat-rel_C"/>
</dbReference>
<dbReference type="PANTHER" id="PTHR32039">
    <property type="entry name" value="MAGNESIUM-CHELATASE SUBUNIT CHLI"/>
    <property type="match status" value="1"/>
</dbReference>
<dbReference type="PRINTS" id="PR01657">
    <property type="entry name" value="MCMFAMILY"/>
</dbReference>
<gene>
    <name evidence="5" type="ORF">PAT3040_04234</name>
</gene>
<evidence type="ECO:0000313" key="5">
    <source>
        <dbReference type="EMBL" id="GBG09578.1"/>
    </source>
</evidence>
<dbReference type="InterPro" id="IPR000523">
    <property type="entry name" value="Mg_chelatse_chII-like_cat_dom"/>
</dbReference>
<dbReference type="InterPro" id="IPR027417">
    <property type="entry name" value="P-loop_NTPase"/>
</dbReference>
<sequence length="535" mass="58034">MFTMIHSSSVFGVEGKGISVEVDIANGLPQVNVVGLPDPAVRESVERVRAAIKNSGFQFPMERITVNLAPADLRKEGTAFDLAIAAGILTASGQLDAMPFAGTLLIGELSLNGAVRPVTGVLAMLEEARRVGITRVLLPLQNREEAEWISGMELFALTHLSELKDSAHAKAVWEKLSQARTERRIFEREGPAWNDGGPPSQGPSMGYNQGRTAADPEDYMDIVGQHQGKRAMLIAAAGNHNLLLCGPPGTGKTMMIRRLPGILPPLDEADALEVTKIYSVAGKLLANSGGLMKTPPFRSPHHSISTGGLIGGGSIPKPGEVTLAHRGVLYLDELPEFPRSVLELLRQPLEDRVVSIARARATVCFPAAILLAASYNPCPCGYHGHEYGDKRCTCSAAAISRYRAKLSGPLLDRIDLQLEIPRPQSLDRSQDKTHTSTAELRKLVLAARVRQRERNAAYGVSCNSELSGKSLRQAAWLKPQAARLLEDAFQALGISMRAYDRLLKLARTIADLEDSISVEEMHVAEAIQYRRLDMA</sequence>
<reference evidence="5 6" key="1">
    <citation type="submission" date="2017-08" db="EMBL/GenBank/DDBJ databases">
        <title>Substantial Increase in Enzyme Production by Combined Drug-Resistance Mutations in Paenibacillus agaridevorans.</title>
        <authorList>
            <person name="Tanaka Y."/>
            <person name="Funane K."/>
            <person name="Hosaka T."/>
            <person name="Shiwa Y."/>
            <person name="Fujita N."/>
            <person name="Miyazaki T."/>
            <person name="Yoshikawa H."/>
            <person name="Murakami K."/>
            <person name="Kasahara K."/>
            <person name="Inaoka T."/>
            <person name="Hiraga Y."/>
            <person name="Ochi K."/>
        </authorList>
    </citation>
    <scope>NUCLEOTIDE SEQUENCE [LARGE SCALE GENOMIC DNA]</scope>
    <source>
        <strain evidence="5 6">T-3040</strain>
    </source>
</reference>
<dbReference type="PANTHER" id="PTHR32039:SF7">
    <property type="entry name" value="COMPETENCE PROTEIN COMM"/>
    <property type="match status" value="1"/>
</dbReference>
<dbReference type="Gene3D" id="3.40.50.300">
    <property type="entry name" value="P-loop containing nucleotide triphosphate hydrolases"/>
    <property type="match status" value="1"/>
</dbReference>
<dbReference type="InterPro" id="IPR045006">
    <property type="entry name" value="CHLI-like"/>
</dbReference>